<name>A0A4D8S4G0_METPR</name>
<dbReference type="Proteomes" id="UP000298568">
    <property type="component" value="Chromosome"/>
</dbReference>
<accession>A0A4D8S4G0</accession>
<proteinExistence type="predicted"/>
<organism evidence="1 2">
    <name type="scientific">Metallosphaera prunae</name>
    <dbReference type="NCBI Taxonomy" id="47304"/>
    <lineage>
        <taxon>Archaea</taxon>
        <taxon>Thermoproteota</taxon>
        <taxon>Thermoprotei</taxon>
        <taxon>Sulfolobales</taxon>
        <taxon>Sulfolobaceae</taxon>
        <taxon>Metallosphaera</taxon>
    </lineage>
</organism>
<reference evidence="1 2" key="1">
    <citation type="submission" date="2018-07" db="EMBL/GenBank/DDBJ databases">
        <title>Complete Genome Sequences of Extremely Thermoacidophilic, Metal-Mobilizing Type-Strain Members of the Archaeal Family Sulfolobaceae: Acidianus brierleyi DSM-1651T, Acidianus sulfidivorans DSM-18786T, Metallosphaera hakonensis DSM-7519T, and Metallosphaera prunae DSM-10039T.</title>
        <authorList>
            <person name="Counts J.A."/>
            <person name="Kelly R.M."/>
        </authorList>
    </citation>
    <scope>NUCLEOTIDE SEQUENCE [LARGE SCALE GENOMIC DNA]</scope>
    <source>
        <strain evidence="1 2">Ron 12/II</strain>
    </source>
</reference>
<keyword evidence="2" id="KW-1185">Reference proteome</keyword>
<dbReference type="EMBL" id="CP031156">
    <property type="protein sequence ID" value="QCO29765.1"/>
    <property type="molecule type" value="Genomic_DNA"/>
</dbReference>
<protein>
    <submittedName>
        <fullName evidence="1">Uncharacterized protein</fullName>
    </submittedName>
</protein>
<gene>
    <name evidence="1" type="ORF">DFR88_04015</name>
</gene>
<dbReference type="KEGG" id="mpru:DFR88_04015"/>
<sequence>MRSSTQTLVVTDGEALLSIVKDPENVISVMPGVVSINGNRIRLKYKRMFFSHDSIYTFDLSIHGSRMVEYKLIDSSGNELKIIFTLSDKNELLISASYSGEKEWIVGKALDQIVKQMGEGLRKEMERRSVSSSGDYSECLSKLSLLTKLIMKSKLVKSEVVEMREGELIDYLHQLILESQHYPVIYVSGSGDATFRILIVNGEVKGVYVVKEGQEYKNENVLNTLKGSYKVHVYVSLNPKVLEGLT</sequence>
<dbReference type="AlphaFoldDB" id="A0A4D8S4G0"/>
<evidence type="ECO:0000313" key="2">
    <source>
        <dbReference type="Proteomes" id="UP000298568"/>
    </source>
</evidence>
<evidence type="ECO:0000313" key="1">
    <source>
        <dbReference type="EMBL" id="QCO29765.1"/>
    </source>
</evidence>